<name>A0ABT4Z099_HALEZ</name>
<protein>
    <submittedName>
        <fullName evidence="1">Uncharacterized protein</fullName>
    </submittedName>
</protein>
<gene>
    <name evidence="1" type="ORF">PM085_04735</name>
</gene>
<comment type="caution">
    <text evidence="1">The sequence shown here is derived from an EMBL/GenBank/DDBJ whole genome shotgun (WGS) entry which is preliminary data.</text>
</comment>
<evidence type="ECO:0000313" key="1">
    <source>
        <dbReference type="EMBL" id="MDB2291591.1"/>
    </source>
</evidence>
<dbReference type="Proteomes" id="UP001210528">
    <property type="component" value="Unassembled WGS sequence"/>
</dbReference>
<dbReference type="RefSeq" id="WP_271942331.1">
    <property type="nucleotide sequence ID" value="NZ_JAQLTZ010000001.1"/>
</dbReference>
<organism evidence="1 2">
    <name type="scientific">Halorubrum ezzemoulense</name>
    <name type="common">Halorubrum chaoviator</name>
    <dbReference type="NCBI Taxonomy" id="337243"/>
    <lineage>
        <taxon>Archaea</taxon>
        <taxon>Methanobacteriati</taxon>
        <taxon>Methanobacteriota</taxon>
        <taxon>Stenosarchaea group</taxon>
        <taxon>Halobacteria</taxon>
        <taxon>Halobacteriales</taxon>
        <taxon>Haloferacaceae</taxon>
        <taxon>Halorubrum</taxon>
    </lineage>
</organism>
<sequence>MTSTYHASPVGVVVYLASVQGLLRVAERVATDESVVGSRGSVSCPQDVRAPVVGRRSARTCSLEDVGN</sequence>
<accession>A0ABT4Z099</accession>
<proteinExistence type="predicted"/>
<reference evidence="1 2" key="1">
    <citation type="submission" date="2023-01" db="EMBL/GenBank/DDBJ databases">
        <title>Halorubrum ezzemoulense from Santa Pola, Spain.</title>
        <authorList>
            <person name="Feng Y."/>
            <person name="Louyakis A.S."/>
            <person name="Gogarten J.P."/>
        </authorList>
    </citation>
    <scope>NUCLEOTIDE SEQUENCE [LARGE SCALE GENOMIC DNA]</scope>
    <source>
        <strain evidence="1 2">AMM015</strain>
    </source>
</reference>
<dbReference type="EMBL" id="JAQLUK010000003">
    <property type="protein sequence ID" value="MDB2291591.1"/>
    <property type="molecule type" value="Genomic_DNA"/>
</dbReference>
<keyword evidence="2" id="KW-1185">Reference proteome</keyword>
<evidence type="ECO:0000313" key="2">
    <source>
        <dbReference type="Proteomes" id="UP001210528"/>
    </source>
</evidence>